<evidence type="ECO:0000313" key="3">
    <source>
        <dbReference type="Proteomes" id="UP000007110"/>
    </source>
</evidence>
<dbReference type="InterPro" id="IPR001858">
    <property type="entry name" value="Phosphatidylethanolamine-bd_CS"/>
</dbReference>
<dbReference type="EnsemblMetazoa" id="XM_030995326">
    <property type="protein sequence ID" value="XP_030851186"/>
    <property type="gene ID" value="LOC592095"/>
</dbReference>
<evidence type="ECO:0000256" key="1">
    <source>
        <dbReference type="ARBA" id="ARBA00007091"/>
    </source>
</evidence>
<name>A0A7M7PHI7_STRPU</name>
<reference evidence="3" key="1">
    <citation type="submission" date="2015-02" db="EMBL/GenBank/DDBJ databases">
        <title>Genome sequencing for Strongylocentrotus purpuratus.</title>
        <authorList>
            <person name="Murali S."/>
            <person name="Liu Y."/>
            <person name="Vee V."/>
            <person name="English A."/>
            <person name="Wang M."/>
            <person name="Skinner E."/>
            <person name="Han Y."/>
            <person name="Muzny D.M."/>
            <person name="Worley K.C."/>
            <person name="Gibbs R.A."/>
        </authorList>
    </citation>
    <scope>NUCLEOTIDE SEQUENCE</scope>
</reference>
<dbReference type="InterPro" id="IPR008914">
    <property type="entry name" value="PEBP"/>
</dbReference>
<dbReference type="InterPro" id="IPR036610">
    <property type="entry name" value="PEBP-like_sf"/>
</dbReference>
<dbReference type="SUPFAM" id="SSF49777">
    <property type="entry name" value="PEBP-like"/>
    <property type="match status" value="1"/>
</dbReference>
<reference evidence="2" key="2">
    <citation type="submission" date="2021-01" db="UniProtKB">
        <authorList>
            <consortium name="EnsemblMetazoa"/>
        </authorList>
    </citation>
    <scope>IDENTIFICATION</scope>
</reference>
<protein>
    <recommendedName>
        <fullName evidence="4">Phosphatidylethanolamine-binding protein</fullName>
    </recommendedName>
</protein>
<dbReference type="OrthoDB" id="2506647at2759"/>
<dbReference type="Pfam" id="PF01161">
    <property type="entry name" value="PBP"/>
    <property type="match status" value="1"/>
</dbReference>
<dbReference type="KEGG" id="spu:592095"/>
<dbReference type="InterPro" id="IPR035810">
    <property type="entry name" value="PEBP_euk"/>
</dbReference>
<dbReference type="GeneID" id="592095"/>
<sequence>MEKHEVVPDIIDVVPEHVAEIAWSDDVMTNMGNELTPTQVKLPPTNISWPSEPNALYTLVLIDPDAPSRKDRSVGEVLHWLVINIPGCQVNQGQVHAEHIGSGPREGSGLHRYIFLVYRQPGHMTPPSGEDAYRPRNSERRIRWNARRFASEHDLGKPVAANFYVAQYDDYVPTFYKELHANDPQ</sequence>
<dbReference type="AlphaFoldDB" id="A0A7M7PHI7"/>
<evidence type="ECO:0000313" key="2">
    <source>
        <dbReference type="EnsemblMetazoa" id="XP_030851186"/>
    </source>
</evidence>
<dbReference type="CDD" id="cd00866">
    <property type="entry name" value="PEBP_euk"/>
    <property type="match status" value="1"/>
</dbReference>
<evidence type="ECO:0008006" key="4">
    <source>
        <dbReference type="Google" id="ProtNLM"/>
    </source>
</evidence>
<accession>A0A7M7PHI7</accession>
<dbReference type="OMA" id="PSYTLIM"/>
<dbReference type="RefSeq" id="XP_030851186.1">
    <property type="nucleotide sequence ID" value="XM_030995326.1"/>
</dbReference>
<dbReference type="InParanoid" id="A0A7M7PHI7"/>
<dbReference type="PANTHER" id="PTHR11362:SF147">
    <property type="entry name" value="PHOSPHATIDYLETHANOLAMINE BINDING PROTEIN"/>
    <property type="match status" value="1"/>
</dbReference>
<keyword evidence="3" id="KW-1185">Reference proteome</keyword>
<proteinExistence type="inferred from homology"/>
<dbReference type="PANTHER" id="PTHR11362">
    <property type="entry name" value="PHOSPHATIDYLETHANOLAMINE-BINDING PROTEIN"/>
    <property type="match status" value="1"/>
</dbReference>
<comment type="similarity">
    <text evidence="1">Belongs to the phosphatidylethanolamine-binding protein family.</text>
</comment>
<dbReference type="Proteomes" id="UP000007110">
    <property type="component" value="Unassembled WGS sequence"/>
</dbReference>
<dbReference type="Gene3D" id="3.90.280.10">
    <property type="entry name" value="PEBP-like"/>
    <property type="match status" value="1"/>
</dbReference>
<organism evidence="2 3">
    <name type="scientific">Strongylocentrotus purpuratus</name>
    <name type="common">Purple sea urchin</name>
    <dbReference type="NCBI Taxonomy" id="7668"/>
    <lineage>
        <taxon>Eukaryota</taxon>
        <taxon>Metazoa</taxon>
        <taxon>Echinodermata</taxon>
        <taxon>Eleutherozoa</taxon>
        <taxon>Echinozoa</taxon>
        <taxon>Echinoidea</taxon>
        <taxon>Euechinoidea</taxon>
        <taxon>Echinacea</taxon>
        <taxon>Camarodonta</taxon>
        <taxon>Echinidea</taxon>
        <taxon>Strongylocentrotidae</taxon>
        <taxon>Strongylocentrotus</taxon>
    </lineage>
</organism>
<dbReference type="PROSITE" id="PS01220">
    <property type="entry name" value="PBP"/>
    <property type="match status" value="1"/>
</dbReference>